<dbReference type="GO" id="GO:0004568">
    <property type="term" value="F:chitinase activity"/>
    <property type="evidence" value="ECO:0007669"/>
    <property type="project" value="InterPro"/>
</dbReference>
<feature type="domain" description="Glycoside hydrolase family 19 catalytic" evidence="5">
    <location>
        <begin position="186"/>
        <end position="196"/>
    </location>
</feature>
<dbReference type="GO" id="GO:0016998">
    <property type="term" value="P:cell wall macromolecule catabolic process"/>
    <property type="evidence" value="ECO:0007669"/>
    <property type="project" value="InterPro"/>
</dbReference>
<dbReference type="CDD" id="cd00325">
    <property type="entry name" value="chitinase_GH19"/>
    <property type="match status" value="1"/>
</dbReference>
<dbReference type="Gene3D" id="3.30.20.10">
    <property type="entry name" value="Endochitinase, domain 2"/>
    <property type="match status" value="1"/>
</dbReference>
<feature type="disulfide bond" evidence="3">
    <location>
        <begin position="59"/>
        <end position="121"/>
    </location>
</feature>
<evidence type="ECO:0000256" key="3">
    <source>
        <dbReference type="PIRSR" id="PIRSR001060-2"/>
    </source>
</evidence>
<accession>A0A5S9XP06</accession>
<dbReference type="PIRSF" id="PIRSF001060">
    <property type="entry name" value="Endochitinase"/>
    <property type="match status" value="1"/>
</dbReference>
<evidence type="ECO:0000313" key="6">
    <source>
        <dbReference type="EMBL" id="CAA0393071.1"/>
    </source>
</evidence>
<dbReference type="EMBL" id="CACSHJ010000095">
    <property type="protein sequence ID" value="CAA0393071.1"/>
    <property type="molecule type" value="Genomic_DNA"/>
</dbReference>
<dbReference type="FunFam" id="3.30.20.10:FF:000001">
    <property type="entry name" value="Endochitinase (Chitinase)"/>
    <property type="match status" value="1"/>
</dbReference>
<feature type="signal peptide" evidence="4">
    <location>
        <begin position="1"/>
        <end position="21"/>
    </location>
</feature>
<dbReference type="PANTHER" id="PTHR22595">
    <property type="entry name" value="CHITINASE-RELATED"/>
    <property type="match status" value="1"/>
</dbReference>
<evidence type="ECO:0000256" key="2">
    <source>
        <dbReference type="PIRSR" id="PIRSR001060-1"/>
    </source>
</evidence>
<evidence type="ECO:0000256" key="1">
    <source>
        <dbReference type="ARBA" id="ARBA00023157"/>
    </source>
</evidence>
<dbReference type="PANTHER" id="PTHR22595:SF174">
    <property type="entry name" value="CHITINASE"/>
    <property type="match status" value="1"/>
</dbReference>
<evidence type="ECO:0000256" key="4">
    <source>
        <dbReference type="SAM" id="SignalP"/>
    </source>
</evidence>
<keyword evidence="4" id="KW-0732">Signal</keyword>
<dbReference type="Proteomes" id="UP000434276">
    <property type="component" value="Unassembled WGS sequence"/>
</dbReference>
<dbReference type="SUPFAM" id="SSF53955">
    <property type="entry name" value="Lysozyme-like"/>
    <property type="match status" value="1"/>
</dbReference>
<proteinExistence type="predicted"/>
<evidence type="ECO:0000313" key="7">
    <source>
        <dbReference type="Proteomes" id="UP000434276"/>
    </source>
</evidence>
<protein>
    <recommendedName>
        <fullName evidence="5">Glycoside hydrolase family 19 catalytic domain-containing protein</fullName>
    </recommendedName>
</protein>
<feature type="chain" id="PRO_5024822329" description="Glycoside hydrolase family 19 catalytic domain-containing protein" evidence="4">
    <location>
        <begin position="22"/>
        <end position="280"/>
    </location>
</feature>
<dbReference type="GO" id="GO:0006032">
    <property type="term" value="P:chitin catabolic process"/>
    <property type="evidence" value="ECO:0007669"/>
    <property type="project" value="InterPro"/>
</dbReference>
<dbReference type="PROSITE" id="PS00774">
    <property type="entry name" value="CHITINASE_19_2"/>
    <property type="match status" value="1"/>
</dbReference>
<dbReference type="Pfam" id="PF00182">
    <property type="entry name" value="Glyco_hydro_19"/>
    <property type="match status" value="1"/>
</dbReference>
<reference evidence="6 7" key="1">
    <citation type="submission" date="2019-12" db="EMBL/GenBank/DDBJ databases">
        <authorList>
            <person name="Jiao W.-B."/>
            <person name="Schneeberger K."/>
        </authorList>
    </citation>
    <scope>NUCLEOTIDE SEQUENCE [LARGE SCALE GENOMIC DNA]</scope>
    <source>
        <strain evidence="7">cv. C24</strain>
    </source>
</reference>
<sequence>MEKQISLLLCLLLFIFSISSSLHETEARKHNKYKRAPIMSLVPRTLYDQIFIHKDNNACPAKGFYPYEAFVEATRSFPKFGSVGNFWTRRREVAAFLAQISHETTGGWATAPDGPYAWGLCFKEEVSPQSNYCDASNKDWPCVSGKSYKGRGPIQLSWNYNYGQAGRALGFDGLQNPELVANNSVLAFKTALWFWMTEQTPKPSCHNVMVNRYRPTKADRAANRTVGYGLVTNIINGGLECGIPGDGRVTDRVGYFQRYAQLFKVTTGPNLDCENQRPFS</sequence>
<dbReference type="InterPro" id="IPR000726">
    <property type="entry name" value="Glyco_hydro_19_cat"/>
</dbReference>
<feature type="disulfide bond" evidence="3">
    <location>
        <begin position="241"/>
        <end position="273"/>
    </location>
</feature>
<name>A0A5S9XP06_ARATH</name>
<dbReference type="InterPro" id="IPR016283">
    <property type="entry name" value="Glyco_hydro_19"/>
</dbReference>
<gene>
    <name evidence="6" type="ORF">C24_LOCUS16825</name>
</gene>
<dbReference type="InterPro" id="IPR023346">
    <property type="entry name" value="Lysozyme-like_dom_sf"/>
</dbReference>
<dbReference type="ExpressionAtlas" id="A0A5S9XP06">
    <property type="expression patterns" value="baseline and differential"/>
</dbReference>
<keyword evidence="1 3" id="KW-1015">Disulfide bond</keyword>
<dbReference type="OrthoDB" id="5985073at2759"/>
<dbReference type="Gene3D" id="1.10.530.10">
    <property type="match status" value="1"/>
</dbReference>
<dbReference type="AlphaFoldDB" id="A0A5S9XP06"/>
<feature type="active site" description="Proton donor" evidence="2">
    <location>
        <position position="103"/>
    </location>
</feature>
<organism evidence="6 7">
    <name type="scientific">Arabidopsis thaliana</name>
    <name type="common">Mouse-ear cress</name>
    <dbReference type="NCBI Taxonomy" id="3702"/>
    <lineage>
        <taxon>Eukaryota</taxon>
        <taxon>Viridiplantae</taxon>
        <taxon>Streptophyta</taxon>
        <taxon>Embryophyta</taxon>
        <taxon>Tracheophyta</taxon>
        <taxon>Spermatophyta</taxon>
        <taxon>Magnoliopsida</taxon>
        <taxon>eudicotyledons</taxon>
        <taxon>Gunneridae</taxon>
        <taxon>Pentapetalae</taxon>
        <taxon>rosids</taxon>
        <taxon>malvids</taxon>
        <taxon>Brassicales</taxon>
        <taxon>Brassicaceae</taxon>
        <taxon>Camelineae</taxon>
        <taxon>Arabidopsis</taxon>
    </lineage>
</organism>
<dbReference type="GO" id="GO:0005975">
    <property type="term" value="P:carbohydrate metabolic process"/>
    <property type="evidence" value="ECO:0007669"/>
    <property type="project" value="InterPro"/>
</dbReference>
<feature type="disulfide bond" evidence="3">
    <location>
        <begin position="133"/>
        <end position="142"/>
    </location>
</feature>
<evidence type="ECO:0000259" key="5">
    <source>
        <dbReference type="PROSITE" id="PS00774"/>
    </source>
</evidence>